<organism evidence="2 3">
    <name type="scientific">Puccinia striiformis</name>
    <dbReference type="NCBI Taxonomy" id="27350"/>
    <lineage>
        <taxon>Eukaryota</taxon>
        <taxon>Fungi</taxon>
        <taxon>Dikarya</taxon>
        <taxon>Basidiomycota</taxon>
        <taxon>Pucciniomycotina</taxon>
        <taxon>Pucciniomycetes</taxon>
        <taxon>Pucciniales</taxon>
        <taxon>Pucciniaceae</taxon>
        <taxon>Puccinia</taxon>
    </lineage>
</organism>
<accession>A0A2S4ULF0</accession>
<protein>
    <submittedName>
        <fullName evidence="2">Uncharacterized protein</fullName>
    </submittedName>
</protein>
<reference evidence="3" key="2">
    <citation type="journal article" date="2018" name="BMC Genomics">
        <title>Genomic insights into host adaptation between the wheat stripe rust pathogen (Puccinia striiformis f. sp. tritici) and the barley stripe rust pathogen (Puccinia striiformis f. sp. hordei).</title>
        <authorList>
            <person name="Xia C."/>
            <person name="Wang M."/>
            <person name="Yin C."/>
            <person name="Cornejo O.E."/>
            <person name="Hulbert S.H."/>
            <person name="Chen X."/>
        </authorList>
    </citation>
    <scope>NUCLEOTIDE SEQUENCE [LARGE SCALE GENOMIC DNA]</scope>
    <source>
        <strain evidence="3">93TX-2</strain>
    </source>
</reference>
<reference evidence="3" key="3">
    <citation type="journal article" date="2018" name="Mol. Plant Microbe Interact.">
        <title>Genome sequence resources for the wheat stripe rust pathogen (Puccinia striiformis f. sp. tritici) and the barley stripe rust pathogen (Puccinia striiformis f. sp. hordei).</title>
        <authorList>
            <person name="Xia C."/>
            <person name="Wang M."/>
            <person name="Yin C."/>
            <person name="Cornejo O.E."/>
            <person name="Hulbert S.H."/>
            <person name="Chen X."/>
        </authorList>
    </citation>
    <scope>NUCLEOTIDE SEQUENCE [LARGE SCALE GENOMIC DNA]</scope>
    <source>
        <strain evidence="3">93TX-2</strain>
    </source>
</reference>
<dbReference type="AlphaFoldDB" id="A0A2S4ULF0"/>
<dbReference type="VEuPathDB" id="FungiDB:PSTT_12681"/>
<dbReference type="VEuPathDB" id="FungiDB:PSHT_14192"/>
<feature type="compositionally biased region" description="Basic and acidic residues" evidence="1">
    <location>
        <begin position="81"/>
        <end position="91"/>
    </location>
</feature>
<dbReference type="EMBL" id="PKSM01000308">
    <property type="protein sequence ID" value="POV98135.1"/>
    <property type="molecule type" value="Genomic_DNA"/>
</dbReference>
<proteinExistence type="predicted"/>
<evidence type="ECO:0000256" key="1">
    <source>
        <dbReference type="SAM" id="MobiDB-lite"/>
    </source>
</evidence>
<evidence type="ECO:0000313" key="2">
    <source>
        <dbReference type="EMBL" id="POV98135.1"/>
    </source>
</evidence>
<sequence>MAADNPEAQGTMPFAQLGLLLKTPSQAIPTIDPAPLPINLAPLPIKPSASHRLTTRALGTPADGATSPKVAEQAQPNQEPLLKRKAPDGLKVKLKIRKVTSQSQPARRASRRLAGGS</sequence>
<keyword evidence="3" id="KW-1185">Reference proteome</keyword>
<feature type="compositionally biased region" description="Low complexity" evidence="1">
    <location>
        <begin position="101"/>
        <end position="117"/>
    </location>
</feature>
<dbReference type="Proteomes" id="UP000238274">
    <property type="component" value="Unassembled WGS sequence"/>
</dbReference>
<gene>
    <name evidence="2" type="ORF">PSHT_14192</name>
</gene>
<feature type="region of interest" description="Disordered" evidence="1">
    <location>
        <begin position="51"/>
        <end position="117"/>
    </location>
</feature>
<reference evidence="2 3" key="1">
    <citation type="submission" date="2017-12" db="EMBL/GenBank/DDBJ databases">
        <title>Gene loss provides genomic basis for host adaptation in cereal stripe rust fungi.</title>
        <authorList>
            <person name="Xia C."/>
        </authorList>
    </citation>
    <scope>NUCLEOTIDE SEQUENCE [LARGE SCALE GENOMIC DNA]</scope>
    <source>
        <strain evidence="2 3">93TX-2</strain>
    </source>
</reference>
<evidence type="ECO:0000313" key="3">
    <source>
        <dbReference type="Proteomes" id="UP000238274"/>
    </source>
</evidence>
<name>A0A2S4ULF0_9BASI</name>
<comment type="caution">
    <text evidence="2">The sequence shown here is derived from an EMBL/GenBank/DDBJ whole genome shotgun (WGS) entry which is preliminary data.</text>
</comment>